<accession>A0AAD5QT27</accession>
<protein>
    <submittedName>
        <fullName evidence="1">Uncharacterized protein</fullName>
    </submittedName>
</protein>
<name>A0AAD5QT27_PARTN</name>
<comment type="caution">
    <text evidence="1">The sequence shown here is derived from an EMBL/GenBank/DDBJ whole genome shotgun (WGS) entry which is preliminary data.</text>
</comment>
<sequence length="57" mass="6379">MAGRSRERVLTRICNPIKGHLVIENRPALIEAKNYRIEPDSVGSPVTLRRGHTGIDD</sequence>
<evidence type="ECO:0000313" key="1">
    <source>
        <dbReference type="EMBL" id="KAJ1360580.1"/>
    </source>
</evidence>
<dbReference type="AlphaFoldDB" id="A0AAD5QT27"/>
<dbReference type="Proteomes" id="UP001196413">
    <property type="component" value="Unassembled WGS sequence"/>
</dbReference>
<proteinExistence type="predicted"/>
<dbReference type="EMBL" id="JAHQIW010003912">
    <property type="protein sequence ID" value="KAJ1360580.1"/>
    <property type="molecule type" value="Genomic_DNA"/>
</dbReference>
<keyword evidence="2" id="KW-1185">Reference proteome</keyword>
<reference evidence="1" key="1">
    <citation type="submission" date="2021-06" db="EMBL/GenBank/DDBJ databases">
        <title>Parelaphostrongylus tenuis whole genome reference sequence.</title>
        <authorList>
            <person name="Garwood T.J."/>
            <person name="Larsen P.A."/>
            <person name="Fountain-Jones N.M."/>
            <person name="Garbe J.R."/>
            <person name="Macchietto M.G."/>
            <person name="Kania S.A."/>
            <person name="Gerhold R.W."/>
            <person name="Richards J.E."/>
            <person name="Wolf T.M."/>
        </authorList>
    </citation>
    <scope>NUCLEOTIDE SEQUENCE</scope>
    <source>
        <strain evidence="1">MNPRO001-30</strain>
        <tissue evidence="1">Meninges</tissue>
    </source>
</reference>
<organism evidence="1 2">
    <name type="scientific">Parelaphostrongylus tenuis</name>
    <name type="common">Meningeal worm</name>
    <dbReference type="NCBI Taxonomy" id="148309"/>
    <lineage>
        <taxon>Eukaryota</taxon>
        <taxon>Metazoa</taxon>
        <taxon>Ecdysozoa</taxon>
        <taxon>Nematoda</taxon>
        <taxon>Chromadorea</taxon>
        <taxon>Rhabditida</taxon>
        <taxon>Rhabditina</taxon>
        <taxon>Rhabditomorpha</taxon>
        <taxon>Strongyloidea</taxon>
        <taxon>Metastrongylidae</taxon>
        <taxon>Parelaphostrongylus</taxon>
    </lineage>
</organism>
<gene>
    <name evidence="1" type="ORF">KIN20_019598</name>
</gene>
<evidence type="ECO:0000313" key="2">
    <source>
        <dbReference type="Proteomes" id="UP001196413"/>
    </source>
</evidence>